<organism evidence="3 4">
    <name type="scientific">Paramuribaculum intestinale</name>
    <dbReference type="NCBI Taxonomy" id="2094151"/>
    <lineage>
        <taxon>Bacteria</taxon>
        <taxon>Pseudomonadati</taxon>
        <taxon>Bacteroidota</taxon>
        <taxon>Bacteroidia</taxon>
        <taxon>Bacteroidales</taxon>
        <taxon>Muribaculaceae</taxon>
        <taxon>Paramuribaculum</taxon>
    </lineage>
</organism>
<evidence type="ECO:0000313" key="3">
    <source>
        <dbReference type="EMBL" id="PWB09382.1"/>
    </source>
</evidence>
<keyword evidence="4" id="KW-1185">Reference proteome</keyword>
<reference evidence="4" key="1">
    <citation type="submission" date="2018-02" db="EMBL/GenBank/DDBJ databases">
        <authorList>
            <person name="Clavel T."/>
            <person name="Strowig T."/>
        </authorList>
    </citation>
    <scope>NUCLEOTIDE SEQUENCE [LARGE SCALE GENOMIC DNA]</scope>
    <source>
        <strain evidence="4">DSM 100764</strain>
    </source>
</reference>
<feature type="domain" description="TPM" evidence="2">
    <location>
        <begin position="85"/>
        <end position="208"/>
    </location>
</feature>
<keyword evidence="1" id="KW-0812">Transmembrane</keyword>
<evidence type="ECO:0000256" key="1">
    <source>
        <dbReference type="SAM" id="Phobius"/>
    </source>
</evidence>
<protein>
    <submittedName>
        <fullName evidence="3">TPM domain-containing protein</fullName>
    </submittedName>
</protein>
<keyword evidence="1" id="KW-1133">Transmembrane helix</keyword>
<dbReference type="Gene3D" id="3.10.310.50">
    <property type="match status" value="1"/>
</dbReference>
<accession>A0A2V1J098</accession>
<keyword evidence="1" id="KW-0472">Membrane</keyword>
<feature type="transmembrane region" description="Helical" evidence="1">
    <location>
        <begin position="282"/>
        <end position="302"/>
    </location>
</feature>
<dbReference type="PANTHER" id="PTHR30373:SF2">
    <property type="entry name" value="UPF0603 PROTEIN YGCG"/>
    <property type="match status" value="1"/>
</dbReference>
<name>A0A2V1J098_9BACT</name>
<dbReference type="Pfam" id="PF04536">
    <property type="entry name" value="TPM_phosphatase"/>
    <property type="match status" value="1"/>
</dbReference>
<evidence type="ECO:0000259" key="2">
    <source>
        <dbReference type="Pfam" id="PF04536"/>
    </source>
</evidence>
<dbReference type="Proteomes" id="UP000244925">
    <property type="component" value="Unassembled WGS sequence"/>
</dbReference>
<dbReference type="AlphaFoldDB" id="A0A2V1J098"/>
<gene>
    <name evidence="3" type="ORF">C5O25_01705</name>
</gene>
<feature type="transmembrane region" description="Helical" evidence="1">
    <location>
        <begin position="239"/>
        <end position="261"/>
    </location>
</feature>
<proteinExistence type="predicted"/>
<dbReference type="PANTHER" id="PTHR30373">
    <property type="entry name" value="UPF0603 PROTEIN YGCG"/>
    <property type="match status" value="1"/>
</dbReference>
<sequence length="465" mass="51105">MIGKHSADFNTKYHNSETAGRRFAAKKRSDRLSARQFFGFFVYLRRMKRIMLTLTAITAVIITALAAYTPRDIPNVHLADRTRYVSNPDGVLSPAAETRLDSLLAGVWRSTSAEVTVVAVDSIEGDDIDSFATELFSLWGIGKKDNDNGLLILIARAQRRAVLRTGYGLEGPLPDAICGRIIRNDMAPHFRNGDYDGGTIAAVASVADRLGAPDVADEIRSRYPNDSRTPRHDEDYSGLIDWLATMAAVMTAIALAIYLWRSHSTRRMPTLQRYQSLKQTRVPLLCLSALGVGVPLIVIWLLNRKMKRVRDHARNCPNCGKPMEKLPEDKDNDYLTPAQDTEERINSVDYDVWLCRACGETDIIPYVNDRSAYTVCPRCNARACQLTADRIVVQPTVAREGQGVKVYTCRNCGFQNNRPYRIQRRQPPVVIIPPGGGSGFGSGGGFSGGSFGGGMTGGGGASGGW</sequence>
<evidence type="ECO:0000313" key="4">
    <source>
        <dbReference type="Proteomes" id="UP000244925"/>
    </source>
</evidence>
<feature type="transmembrane region" description="Helical" evidence="1">
    <location>
        <begin position="50"/>
        <end position="68"/>
    </location>
</feature>
<dbReference type="EMBL" id="PUBV01000002">
    <property type="protein sequence ID" value="PWB09382.1"/>
    <property type="molecule type" value="Genomic_DNA"/>
</dbReference>
<comment type="caution">
    <text evidence="3">The sequence shown here is derived from an EMBL/GenBank/DDBJ whole genome shotgun (WGS) entry which is preliminary data.</text>
</comment>
<dbReference type="InterPro" id="IPR007621">
    <property type="entry name" value="TPM_dom"/>
</dbReference>